<dbReference type="InterPro" id="IPR015943">
    <property type="entry name" value="WD40/YVTN_repeat-like_dom_sf"/>
</dbReference>
<dbReference type="InterPro" id="IPR001680">
    <property type="entry name" value="WD40_rpt"/>
</dbReference>
<organism evidence="6 7">
    <name type="scientific">Flavilitoribacter nigricans (strain ATCC 23147 / DSM 23189 / NBRC 102662 / NCIMB 1420 / SS-2)</name>
    <name type="common">Lewinella nigricans</name>
    <dbReference type="NCBI Taxonomy" id="1122177"/>
    <lineage>
        <taxon>Bacteria</taxon>
        <taxon>Pseudomonadati</taxon>
        <taxon>Bacteroidota</taxon>
        <taxon>Saprospiria</taxon>
        <taxon>Saprospirales</taxon>
        <taxon>Lewinellaceae</taxon>
        <taxon>Flavilitoribacter</taxon>
    </lineage>
</organism>
<dbReference type="Gene3D" id="3.40.50.1460">
    <property type="match status" value="1"/>
</dbReference>
<dbReference type="InterPro" id="IPR011600">
    <property type="entry name" value="Pept_C14_caspase"/>
</dbReference>
<feature type="repeat" description="WD" evidence="3">
    <location>
        <begin position="67"/>
        <end position="108"/>
    </location>
</feature>
<feature type="repeat" description="WD" evidence="3">
    <location>
        <begin position="487"/>
        <end position="521"/>
    </location>
</feature>
<evidence type="ECO:0000256" key="3">
    <source>
        <dbReference type="PROSITE-ProRule" id="PRU00221"/>
    </source>
</evidence>
<feature type="repeat" description="WD" evidence="3">
    <location>
        <begin position="528"/>
        <end position="569"/>
    </location>
</feature>
<gene>
    <name evidence="6" type="ORF">CRP01_03520</name>
</gene>
<dbReference type="PROSITE" id="PS50294">
    <property type="entry name" value="WD_REPEATS_REGION"/>
    <property type="match status" value="9"/>
</dbReference>
<dbReference type="InterPro" id="IPR020472">
    <property type="entry name" value="WD40_PAC1"/>
</dbReference>
<dbReference type="InterPro" id="IPR029030">
    <property type="entry name" value="Caspase-like_dom_sf"/>
</dbReference>
<evidence type="ECO:0000256" key="2">
    <source>
        <dbReference type="ARBA" id="ARBA00022737"/>
    </source>
</evidence>
<dbReference type="PANTHER" id="PTHR19848">
    <property type="entry name" value="WD40 REPEAT PROTEIN"/>
    <property type="match status" value="1"/>
</dbReference>
<evidence type="ECO:0000256" key="1">
    <source>
        <dbReference type="ARBA" id="ARBA00022574"/>
    </source>
</evidence>
<evidence type="ECO:0000256" key="4">
    <source>
        <dbReference type="SAM" id="SignalP"/>
    </source>
</evidence>
<dbReference type="PROSITE" id="PS50082">
    <property type="entry name" value="WD_REPEATS_2"/>
    <property type="match status" value="10"/>
</dbReference>
<dbReference type="GO" id="GO:0004197">
    <property type="term" value="F:cysteine-type endopeptidase activity"/>
    <property type="evidence" value="ECO:0007669"/>
    <property type="project" value="InterPro"/>
</dbReference>
<feature type="repeat" description="WD" evidence="3">
    <location>
        <begin position="446"/>
        <end position="487"/>
    </location>
</feature>
<accession>A0A2D0NH60</accession>
<reference evidence="6 7" key="1">
    <citation type="submission" date="2017-10" db="EMBL/GenBank/DDBJ databases">
        <title>The draft genome sequence of Lewinella nigricans NBRC 102662.</title>
        <authorList>
            <person name="Wang K."/>
        </authorList>
    </citation>
    <scope>NUCLEOTIDE SEQUENCE [LARGE SCALE GENOMIC DNA]</scope>
    <source>
        <strain evidence="6 7">NBRC 102662</strain>
    </source>
</reference>
<dbReference type="SUPFAM" id="SSF50998">
    <property type="entry name" value="Quinoprotein alcohol dehydrogenase-like"/>
    <property type="match status" value="1"/>
</dbReference>
<dbReference type="Pfam" id="PF00400">
    <property type="entry name" value="WD40"/>
    <property type="match status" value="10"/>
</dbReference>
<evidence type="ECO:0000313" key="7">
    <source>
        <dbReference type="Proteomes" id="UP000223913"/>
    </source>
</evidence>
<dbReference type="InterPro" id="IPR019775">
    <property type="entry name" value="WD40_repeat_CS"/>
</dbReference>
<dbReference type="SUPFAM" id="SSF50978">
    <property type="entry name" value="WD40 repeat-like"/>
    <property type="match status" value="1"/>
</dbReference>
<dbReference type="PANTHER" id="PTHR19848:SF8">
    <property type="entry name" value="F-BOX AND WD REPEAT DOMAIN CONTAINING 7"/>
    <property type="match status" value="1"/>
</dbReference>
<dbReference type="SUPFAM" id="SSF52129">
    <property type="entry name" value="Caspase-like"/>
    <property type="match status" value="1"/>
</dbReference>
<feature type="repeat" description="WD" evidence="3">
    <location>
        <begin position="271"/>
        <end position="305"/>
    </location>
</feature>
<dbReference type="EMBL" id="PDUD01000004">
    <property type="protein sequence ID" value="PHN07832.1"/>
    <property type="molecule type" value="Genomic_DNA"/>
</dbReference>
<feature type="domain" description="Peptidase C14 caspase" evidence="5">
    <location>
        <begin position="806"/>
        <end position="1067"/>
    </location>
</feature>
<dbReference type="OrthoDB" id="1492850at2"/>
<dbReference type="Pfam" id="PF00656">
    <property type="entry name" value="Peptidase_C14"/>
    <property type="match status" value="1"/>
</dbReference>
<dbReference type="InterPro" id="IPR011047">
    <property type="entry name" value="Quinoprotein_ADH-like_sf"/>
</dbReference>
<dbReference type="InterPro" id="IPR036322">
    <property type="entry name" value="WD40_repeat_dom_sf"/>
</dbReference>
<protein>
    <recommendedName>
        <fullName evidence="5">Peptidase C14 caspase domain-containing protein</fullName>
    </recommendedName>
</protein>
<feature type="repeat" description="WD" evidence="3">
    <location>
        <begin position="26"/>
        <end position="58"/>
    </location>
</feature>
<keyword evidence="4" id="KW-0732">Signal</keyword>
<dbReference type="CDD" id="cd00200">
    <property type="entry name" value="WD40"/>
    <property type="match status" value="2"/>
</dbReference>
<dbReference type="GO" id="GO:0006508">
    <property type="term" value="P:proteolysis"/>
    <property type="evidence" value="ECO:0007669"/>
    <property type="project" value="InterPro"/>
</dbReference>
<keyword evidence="2" id="KW-0677">Repeat</keyword>
<evidence type="ECO:0000313" key="6">
    <source>
        <dbReference type="EMBL" id="PHN07832.1"/>
    </source>
</evidence>
<dbReference type="SMART" id="SM00320">
    <property type="entry name" value="WD40"/>
    <property type="match status" value="12"/>
</dbReference>
<keyword evidence="1 3" id="KW-0853">WD repeat</keyword>
<comment type="caution">
    <text evidence="6">The sequence shown here is derived from an EMBL/GenBank/DDBJ whole genome shotgun (WGS) entry which is preliminary data.</text>
</comment>
<feature type="repeat" description="WD" evidence="3">
    <location>
        <begin position="230"/>
        <end position="264"/>
    </location>
</feature>
<feature type="chain" id="PRO_5012745328" description="Peptidase C14 caspase domain-containing protein" evidence="4">
    <location>
        <begin position="19"/>
        <end position="1200"/>
    </location>
</feature>
<feature type="repeat" description="WD" evidence="3">
    <location>
        <begin position="108"/>
        <end position="149"/>
    </location>
</feature>
<dbReference type="Gene3D" id="2.130.10.10">
    <property type="entry name" value="YVTN repeat-like/Quinoprotein amine dehydrogenase"/>
    <property type="match status" value="3"/>
</dbReference>
<feature type="repeat" description="WD" evidence="3">
    <location>
        <begin position="312"/>
        <end position="353"/>
    </location>
</feature>
<dbReference type="Proteomes" id="UP000223913">
    <property type="component" value="Unassembled WGS sequence"/>
</dbReference>
<feature type="signal peptide" evidence="4">
    <location>
        <begin position="1"/>
        <end position="18"/>
    </location>
</feature>
<evidence type="ECO:0000259" key="5">
    <source>
        <dbReference type="Pfam" id="PF00656"/>
    </source>
</evidence>
<dbReference type="PROSITE" id="PS00678">
    <property type="entry name" value="WD_REPEATS_1"/>
    <property type="match status" value="5"/>
</dbReference>
<dbReference type="PRINTS" id="PR00320">
    <property type="entry name" value="GPROTEINBRPT"/>
</dbReference>
<feature type="repeat" description="WD" evidence="3">
    <location>
        <begin position="569"/>
        <end position="610"/>
    </location>
</feature>
<dbReference type="RefSeq" id="WP_099148621.1">
    <property type="nucleotide sequence ID" value="NZ_PDUD01000004.1"/>
</dbReference>
<keyword evidence="7" id="KW-1185">Reference proteome</keyword>
<name>A0A2D0NH60_FLAN2</name>
<sequence>MKRLFYLLPLLLPLVIQAQRPELMVPKGHASYISAVAYSPDGQLILTGSEDNTAILWDRKGRQLKTLRGHQEGVTAVAFSPKGKNILTGSRDKTAKLWSLDGKELQTFEGHWSEILTVAFSPDGNEIVTGSDDQTTRRWNLEGQELQKLDNHTDYVRAGVYDVEVSPDSGKYIAAGSGVDTILLWNPEGKVEKIIKGFRFAFSPGGDSLVTIKGNTVSIWNTAGEELNTFQGHTQRIKDVAFAPDGEHILTASEDRTAILWDLNGTAVQTFRGHEHHLSTVAFSPDGQRVLTASLDKTARIWNLQGHPQATLRGYSPAISDFDLSNDGEKIVLGALDTTIRIFDLKENQLSGFPLQLGFDTDLGNVYDVEFSPDGNSVLTATPYPTLERYDMQGKVLNRFTTYAADYSGAPSATFSPKGDLVLIGGGSEDYFARTWDTNGEQKSVFEGHQYSISSVAFSPTGDTVLTGSSDKTAKLWDLEGHELVSLEGHEHFISTAVFSPDGKQILTGGFDQVAKLWNLDGTVERTFTGHTSWLNAVAFSPDQQQILTCSGDQTAKVWDLNGQELFTLRGHSNGVLFADYLQNGKYIITTSSDQTLRLWSPVNGEEIATFYFINDYDWVLTTPSGLFDASDGAMANMFYVDYSTGKYTVIALEQLKYRYWEPGLLQKILGFSNQPIRSVEGLDQIALYPDLSPSIEQDQLKIQIQERSGGIGILSVFVNGKEVARDINPQRQNQVSYDLSQAKKYLFHHPDSVNHIGLVAFNEAGWLKSNFIELEYRPAKSAKGEGDSSNSGWVGQSNPKMYVVSIGTSDYAAPGMNLKFANQDATSIALSMQSVGGNLFANGDSLEVYCLTTSTQDSTDLSGSSVHWQFANKENIKSTLELIKTRAKAEDILLVYLSGHGKTYGDGENAQFYYLTTSIASEDMIKVEDIRNKYTVSSDELTQWINQIAALKQVLIIDACNSGKVVENLTGGARNLNSSQILALDRMKDRTGMFVLSGSAADKVSYEASEYGQGLLTYSLLQGMVGVATRRTAVGDYVDVMKLFQYARNEVPRLAATINGIQTPMLGFPTTGASFDIGIVKDPGSILINKKKPVLIRSVFLNQTLLDDDLGLIELLEKKFREETERGKKADLIYVDTNQYPGAYSVKGLYTIKEGMISIRLKLFGNDEPQELNIDPTDDPERLVQNILKAVKKGIQETE</sequence>
<dbReference type="AlphaFoldDB" id="A0A2D0NH60"/>
<proteinExistence type="predicted"/>